<keyword evidence="2" id="KW-1185">Reference proteome</keyword>
<evidence type="ECO:0000313" key="2">
    <source>
        <dbReference type="Proteomes" id="UP000004129"/>
    </source>
</evidence>
<dbReference type="PATRIC" id="fig|679201.3.peg.394"/>
<proteinExistence type="predicted"/>
<evidence type="ECO:0000313" key="1">
    <source>
        <dbReference type="EMBL" id="EHG22356.1"/>
    </source>
</evidence>
<dbReference type="RefSeq" id="WP_006691842.1">
    <property type="nucleotide sequence ID" value="NZ_JH376797.1"/>
</dbReference>
<dbReference type="OrthoDB" id="9907443at2"/>
<dbReference type="EMBL" id="ACZM01000003">
    <property type="protein sequence ID" value="EHG22356.1"/>
    <property type="molecule type" value="Genomic_DNA"/>
</dbReference>
<dbReference type="AlphaFoldDB" id="G5GMB1"/>
<dbReference type="Proteomes" id="UP000004129">
    <property type="component" value="Unassembled WGS sequence"/>
</dbReference>
<accession>G5GMB1</accession>
<protein>
    <submittedName>
        <fullName evidence="1">Uncharacterized protein</fullName>
    </submittedName>
</protein>
<name>G5GMB1_9FIRM</name>
<reference evidence="1 2" key="1">
    <citation type="submission" date="2011-08" db="EMBL/GenBank/DDBJ databases">
        <title>The Genome Sequence of Selenomonas infelix ATCC 43532.</title>
        <authorList>
            <consortium name="The Broad Institute Genome Sequencing Platform"/>
            <person name="Earl A."/>
            <person name="Ward D."/>
            <person name="Feldgarden M."/>
            <person name="Gevers D."/>
            <person name="Izard J."/>
            <person name="Blanton J.M."/>
            <person name="Baranova O.V."/>
            <person name="Dewhirst F.E."/>
            <person name="Young S.K."/>
            <person name="Zeng Q."/>
            <person name="Gargeya S."/>
            <person name="Fitzgerald M."/>
            <person name="Haas B."/>
            <person name="Abouelleil A."/>
            <person name="Alvarado L."/>
            <person name="Arachchi H.M."/>
            <person name="Berlin A."/>
            <person name="Brown A."/>
            <person name="Chapman S.B."/>
            <person name="Chen Z."/>
            <person name="Dunbar C."/>
            <person name="Freedman E."/>
            <person name="Gearin G."/>
            <person name="Gellesch M."/>
            <person name="Goldberg J."/>
            <person name="Griggs A."/>
            <person name="Gujja S."/>
            <person name="Heiman D."/>
            <person name="Howarth C."/>
            <person name="Larson L."/>
            <person name="Lui A."/>
            <person name="MacDonald P.J.P."/>
            <person name="Montmayeur A."/>
            <person name="Murphy C."/>
            <person name="Neiman D."/>
            <person name="Pearson M."/>
            <person name="Priest M."/>
            <person name="Roberts A."/>
            <person name="Saif S."/>
            <person name="Shea T."/>
            <person name="Shenoy N."/>
            <person name="Sisk P."/>
            <person name="Stolte C."/>
            <person name="Sykes S."/>
            <person name="Wortman J."/>
            <person name="Nusbaum C."/>
            <person name="Birren B."/>
        </authorList>
    </citation>
    <scope>NUCLEOTIDE SEQUENCE [LARGE SCALE GENOMIC DNA]</scope>
    <source>
        <strain evidence="1 2">ATCC 43532</strain>
    </source>
</reference>
<sequence length="59" mass="6680">MLSWILCIVVGVGIGLSIAALAKKDKEKDYTAIFTQENPHLERKIDTLFDGVKSRFSRR</sequence>
<dbReference type="STRING" id="679201.HMPREF9334_00392"/>
<gene>
    <name evidence="1" type="ORF">HMPREF9334_00392</name>
</gene>
<comment type="caution">
    <text evidence="1">The sequence shown here is derived from an EMBL/GenBank/DDBJ whole genome shotgun (WGS) entry which is preliminary data.</text>
</comment>
<organism evidence="1 2">
    <name type="scientific">Selenomonas infelix ATCC 43532</name>
    <dbReference type="NCBI Taxonomy" id="679201"/>
    <lineage>
        <taxon>Bacteria</taxon>
        <taxon>Bacillati</taxon>
        <taxon>Bacillota</taxon>
        <taxon>Negativicutes</taxon>
        <taxon>Selenomonadales</taxon>
        <taxon>Selenomonadaceae</taxon>
        <taxon>Selenomonas</taxon>
    </lineage>
</organism>
<dbReference type="HOGENOM" id="CLU_2958143_0_0_9"/>